<feature type="domain" description="Proline dehydrogenase" evidence="11">
    <location>
        <begin position="42"/>
        <end position="299"/>
    </location>
</feature>
<evidence type="ECO:0000256" key="3">
    <source>
        <dbReference type="ARBA" id="ARBA00022630"/>
    </source>
</evidence>
<dbReference type="Proteomes" id="UP000430692">
    <property type="component" value="Unassembled WGS sequence"/>
</dbReference>
<comment type="pathway">
    <text evidence="1">Amino-acid degradation; L-proline degradation into L-glutamate; L-glutamate from L-proline: step 1/2.</text>
</comment>
<name>A0A6I4VUW9_9BACL</name>
<dbReference type="PANTHER" id="PTHR13914">
    <property type="entry name" value="PROLINE OXIDASE"/>
    <property type="match status" value="1"/>
</dbReference>
<dbReference type="Gene3D" id="3.20.20.220">
    <property type="match status" value="1"/>
</dbReference>
<feature type="binding site" evidence="10">
    <location>
        <position position="133"/>
    </location>
    <ligand>
        <name>FAD</name>
        <dbReference type="ChEBI" id="CHEBI:57692"/>
    </ligand>
</feature>
<feature type="binding site" evidence="9">
    <location>
        <position position="288"/>
    </location>
    <ligand>
        <name>substrate</name>
    </ligand>
</feature>
<gene>
    <name evidence="12" type="ORF">GSM42_09640</name>
</gene>
<keyword evidence="7" id="KW-0642">Proline metabolism</keyword>
<dbReference type="GO" id="GO:0000166">
    <property type="term" value="F:nucleotide binding"/>
    <property type="evidence" value="ECO:0007669"/>
    <property type="project" value="UniProtKB-KW"/>
</dbReference>
<evidence type="ECO:0000256" key="4">
    <source>
        <dbReference type="ARBA" id="ARBA00022741"/>
    </source>
</evidence>
<organism evidence="12 13">
    <name type="scientific">Shimazuella alba</name>
    <dbReference type="NCBI Taxonomy" id="2690964"/>
    <lineage>
        <taxon>Bacteria</taxon>
        <taxon>Bacillati</taxon>
        <taxon>Bacillota</taxon>
        <taxon>Bacilli</taxon>
        <taxon>Bacillales</taxon>
        <taxon>Thermoactinomycetaceae</taxon>
        <taxon>Shimazuella</taxon>
    </lineage>
</organism>
<dbReference type="UniPathway" id="UPA00261">
    <property type="reaction ID" value="UER00373"/>
</dbReference>
<evidence type="ECO:0000256" key="5">
    <source>
        <dbReference type="ARBA" id="ARBA00022827"/>
    </source>
</evidence>
<evidence type="ECO:0000313" key="12">
    <source>
        <dbReference type="EMBL" id="MXQ53975.1"/>
    </source>
</evidence>
<keyword evidence="4 10" id="KW-0547">Nucleotide-binding</keyword>
<accession>A0A6I4VUW9</accession>
<dbReference type="PANTHER" id="PTHR13914:SF0">
    <property type="entry name" value="PROLINE DEHYDROGENASE 1, MITOCHONDRIAL"/>
    <property type="match status" value="1"/>
</dbReference>
<dbReference type="InterPro" id="IPR002872">
    <property type="entry name" value="Proline_DH_dom"/>
</dbReference>
<feature type="binding site" evidence="9">
    <location>
        <position position="98"/>
    </location>
    <ligand>
        <name>substrate</name>
    </ligand>
</feature>
<dbReference type="RefSeq" id="WP_160801328.1">
    <property type="nucleotide sequence ID" value="NZ_WUUL01000005.1"/>
</dbReference>
<evidence type="ECO:0000259" key="11">
    <source>
        <dbReference type="Pfam" id="PF01619"/>
    </source>
</evidence>
<proteinExistence type="predicted"/>
<dbReference type="SUPFAM" id="SSF51730">
    <property type="entry name" value="FAD-linked oxidoreductase"/>
    <property type="match status" value="1"/>
</dbReference>
<dbReference type="InterPro" id="IPR029041">
    <property type="entry name" value="FAD-linked_oxidoreductase-like"/>
</dbReference>
<feature type="binding site" evidence="10">
    <location>
        <position position="201"/>
    </location>
    <ligand>
        <name>FAD</name>
        <dbReference type="ChEBI" id="CHEBI:57692"/>
    </ligand>
</feature>
<keyword evidence="5 10" id="KW-0274">FAD</keyword>
<sequence length="307" mass="34638">MSITRKIVLSLAANRVVRSIASKYGLKLGAGRFIAGVTLEEAIKRTKELNEQNLWVTLDHLGESITSKQEASEATRIAIDTYAAISQAGLIKTNVSVKLTQLGLDIDSSFCLENMRKITAKANETNNFLRIDMEDTPRIDVTMEIFQSLLSEFGSAVIGIVIQSYLYRSKADVEKLGKQGVNLRIVKGAYKEPKEVAFPAKKDVDDQFIALVKQHLSNGAYTAIATHDENMIHPLLAWIKENNIADHLYEFQMLYGIRSDLARKLVAEGYKVRVYTPFGKEWYPYFTRRLAERPANALFILKNLFKK</sequence>
<keyword evidence="6" id="KW-0560">Oxidoreductase</keyword>
<dbReference type="InterPro" id="IPR008219">
    <property type="entry name" value="PRODH_bac_arc"/>
</dbReference>
<evidence type="ECO:0000256" key="2">
    <source>
        <dbReference type="ARBA" id="ARBA00012695"/>
    </source>
</evidence>
<dbReference type="GO" id="GO:0004657">
    <property type="term" value="F:proline dehydrogenase activity"/>
    <property type="evidence" value="ECO:0007669"/>
    <property type="project" value="UniProtKB-EC"/>
</dbReference>
<evidence type="ECO:0000256" key="1">
    <source>
        <dbReference type="ARBA" id="ARBA00004739"/>
    </source>
</evidence>
<keyword evidence="3" id="KW-0285">Flavoprotein</keyword>
<dbReference type="EC" id="1.5.5.2" evidence="2"/>
<evidence type="ECO:0000313" key="13">
    <source>
        <dbReference type="Proteomes" id="UP000430692"/>
    </source>
</evidence>
<dbReference type="GO" id="GO:0010133">
    <property type="term" value="P:L-proline catabolic process to L-glutamate"/>
    <property type="evidence" value="ECO:0007669"/>
    <property type="project" value="UniProtKB-UniPathway"/>
</dbReference>
<protein>
    <recommendedName>
        <fullName evidence="2">proline dehydrogenase</fullName>
        <ecNumber evidence="2">1.5.5.2</ecNumber>
    </recommendedName>
</protein>
<feature type="binding site" evidence="10">
    <location>
        <begin position="226"/>
        <end position="227"/>
    </location>
    <ligand>
        <name>FAD</name>
        <dbReference type="ChEBI" id="CHEBI:57692"/>
    </ligand>
</feature>
<evidence type="ECO:0000256" key="10">
    <source>
        <dbReference type="PIRSR" id="PIRSR000196-2"/>
    </source>
</evidence>
<feature type="binding site" evidence="9">
    <location>
        <position position="289"/>
    </location>
    <ligand>
        <name>substrate</name>
    </ligand>
</feature>
<comment type="catalytic activity">
    <reaction evidence="8">
        <text>L-proline + a quinone = (S)-1-pyrroline-5-carboxylate + a quinol + H(+)</text>
        <dbReference type="Rhea" id="RHEA:23784"/>
        <dbReference type="ChEBI" id="CHEBI:15378"/>
        <dbReference type="ChEBI" id="CHEBI:17388"/>
        <dbReference type="ChEBI" id="CHEBI:24646"/>
        <dbReference type="ChEBI" id="CHEBI:60039"/>
        <dbReference type="ChEBI" id="CHEBI:132124"/>
        <dbReference type="EC" id="1.5.5.2"/>
    </reaction>
</comment>
<comment type="caution">
    <text evidence="12">The sequence shown here is derived from an EMBL/GenBank/DDBJ whole genome shotgun (WGS) entry which is preliminary data.</text>
</comment>
<reference evidence="12 13" key="1">
    <citation type="submission" date="2019-12" db="EMBL/GenBank/DDBJ databases">
        <title>Whole-genome analyses of novel actinobacteria.</title>
        <authorList>
            <person name="Sahin N."/>
            <person name="Saygin H."/>
        </authorList>
    </citation>
    <scope>NUCLEOTIDE SEQUENCE [LARGE SCALE GENOMIC DNA]</scope>
    <source>
        <strain evidence="12 13">KC615</strain>
    </source>
</reference>
<feature type="binding site" evidence="10">
    <location>
        <begin position="187"/>
        <end position="189"/>
    </location>
    <ligand>
        <name>FAD</name>
        <dbReference type="ChEBI" id="CHEBI:57692"/>
    </ligand>
</feature>
<keyword evidence="13" id="KW-1185">Reference proteome</keyword>
<evidence type="ECO:0000256" key="9">
    <source>
        <dbReference type="PIRSR" id="PIRSR000196-1"/>
    </source>
</evidence>
<evidence type="ECO:0000256" key="8">
    <source>
        <dbReference type="ARBA" id="ARBA00048779"/>
    </source>
</evidence>
<dbReference type="AlphaFoldDB" id="A0A6I4VUW9"/>
<dbReference type="Pfam" id="PF01619">
    <property type="entry name" value="Pro_dh"/>
    <property type="match status" value="1"/>
</dbReference>
<feature type="binding site" evidence="10">
    <location>
        <position position="163"/>
    </location>
    <ligand>
        <name>FAD</name>
        <dbReference type="ChEBI" id="CHEBI:57692"/>
    </ligand>
</feature>
<dbReference type="PIRSF" id="PIRSF000196">
    <property type="entry name" value="Pro_dehydrog"/>
    <property type="match status" value="1"/>
</dbReference>
<evidence type="ECO:0000256" key="7">
    <source>
        <dbReference type="ARBA" id="ARBA00023062"/>
    </source>
</evidence>
<dbReference type="EMBL" id="WUUL01000005">
    <property type="protein sequence ID" value="MXQ53975.1"/>
    <property type="molecule type" value="Genomic_DNA"/>
</dbReference>
<comment type="cofactor">
    <cofactor evidence="10">
        <name>FAD</name>
        <dbReference type="ChEBI" id="CHEBI:57692"/>
    </cofactor>
    <text evidence="10">Binds 1 FAD per subunit.</text>
</comment>
<evidence type="ECO:0000256" key="6">
    <source>
        <dbReference type="ARBA" id="ARBA00023002"/>
    </source>
</evidence>
<dbReference type="InterPro" id="IPR015659">
    <property type="entry name" value="Proline_oxidase"/>
</dbReference>